<protein>
    <submittedName>
        <fullName evidence="2">Uncharacterized protein</fullName>
    </submittedName>
</protein>
<organism evidence="2 3">
    <name type="scientific">Oculimacula yallundae</name>
    <dbReference type="NCBI Taxonomy" id="86028"/>
    <lineage>
        <taxon>Eukaryota</taxon>
        <taxon>Fungi</taxon>
        <taxon>Dikarya</taxon>
        <taxon>Ascomycota</taxon>
        <taxon>Pezizomycotina</taxon>
        <taxon>Leotiomycetes</taxon>
        <taxon>Helotiales</taxon>
        <taxon>Ploettnerulaceae</taxon>
        <taxon>Oculimacula</taxon>
    </lineage>
</organism>
<name>A0ABR4CB24_9HELO</name>
<evidence type="ECO:0000256" key="1">
    <source>
        <dbReference type="SAM" id="SignalP"/>
    </source>
</evidence>
<gene>
    <name evidence="2" type="ORF">VTL71DRAFT_2794</name>
</gene>
<dbReference type="Proteomes" id="UP001595075">
    <property type="component" value="Unassembled WGS sequence"/>
</dbReference>
<dbReference type="EMBL" id="JAZHXI010000011">
    <property type="protein sequence ID" value="KAL2066722.1"/>
    <property type="molecule type" value="Genomic_DNA"/>
</dbReference>
<evidence type="ECO:0000313" key="3">
    <source>
        <dbReference type="Proteomes" id="UP001595075"/>
    </source>
</evidence>
<feature type="chain" id="PRO_5046265526" evidence="1">
    <location>
        <begin position="23"/>
        <end position="562"/>
    </location>
</feature>
<feature type="signal peptide" evidence="1">
    <location>
        <begin position="1"/>
        <end position="22"/>
    </location>
</feature>
<keyword evidence="3" id="KW-1185">Reference proteome</keyword>
<comment type="caution">
    <text evidence="2">The sequence shown here is derived from an EMBL/GenBank/DDBJ whole genome shotgun (WGS) entry which is preliminary data.</text>
</comment>
<proteinExistence type="predicted"/>
<keyword evidence="1" id="KW-0732">Signal</keyword>
<sequence length="562" mass="59975">MKSLSYLLVLLAVLSILAITSAVNPVLEQRQGEVIDTTPSVEDCASSPDCMSAAIWWFDCQRAHIIGQPSDPSSNVRSCLCPPGRAVPSHIDWYSKLHSCIVCVEMAIGKQSADSPLYLQIEQLAGSPNSKVGYCHGTLSTQEFVKKTKDLVKAKEFPLELPEAVLRPQGRHTVRAATPIGGIILDDMDSFIAFPMSSALTHPESTQIERSSTPTAVPNDQFSTFSAVPLESLLASTETAIPTAIFNSEFATFSAVPMESFLASIATATPTAVFNSEFSTFSAVPMESFLASLSTAIPLPSSTNIDCSNDHVGEFDTHPYNATEKSCDHDNCFRQAVRSGSAVATFCATYTKTSNTAPNGIPSYLSLCDNSPARISSACSCLDTHTSTISSASLASSTSYSAPLPTLVLVPEAFEWASLPVSPEVSACARSTDCLRASEIFITCAAEEKKRGGNVKFCFCNTNHKDRWTTSLSTCATCIAKSLPASPPSTAPASRELMVGIVDMTASIYCEPASHGSIERLQMAGRLITAYLQSPVKFFDMSLVPEASPVSNGDAFACFAEI</sequence>
<accession>A0ABR4CB24</accession>
<reference evidence="2 3" key="1">
    <citation type="journal article" date="2024" name="Commun. Biol.">
        <title>Comparative genomic analysis of thermophilic fungi reveals convergent evolutionary adaptations and gene losses.</title>
        <authorList>
            <person name="Steindorff A.S."/>
            <person name="Aguilar-Pontes M.V."/>
            <person name="Robinson A.J."/>
            <person name="Andreopoulos B."/>
            <person name="LaButti K."/>
            <person name="Kuo A."/>
            <person name="Mondo S."/>
            <person name="Riley R."/>
            <person name="Otillar R."/>
            <person name="Haridas S."/>
            <person name="Lipzen A."/>
            <person name="Grimwood J."/>
            <person name="Schmutz J."/>
            <person name="Clum A."/>
            <person name="Reid I.D."/>
            <person name="Moisan M.C."/>
            <person name="Butler G."/>
            <person name="Nguyen T.T.M."/>
            <person name="Dewar K."/>
            <person name="Conant G."/>
            <person name="Drula E."/>
            <person name="Henrissat B."/>
            <person name="Hansel C."/>
            <person name="Singer S."/>
            <person name="Hutchinson M.I."/>
            <person name="de Vries R.P."/>
            <person name="Natvig D.O."/>
            <person name="Powell A.J."/>
            <person name="Tsang A."/>
            <person name="Grigoriev I.V."/>
        </authorList>
    </citation>
    <scope>NUCLEOTIDE SEQUENCE [LARGE SCALE GENOMIC DNA]</scope>
    <source>
        <strain evidence="2 3">CBS 494.80</strain>
    </source>
</reference>
<evidence type="ECO:0000313" key="2">
    <source>
        <dbReference type="EMBL" id="KAL2066722.1"/>
    </source>
</evidence>